<keyword evidence="8 12" id="KW-0256">Endoplasmic reticulum</keyword>
<evidence type="ECO:0000313" key="16">
    <source>
        <dbReference type="EMBL" id="KAB5596431.1"/>
    </source>
</evidence>
<comment type="subunit">
    <text evidence="3 12">Heterodimer with ALG14 to form a functional enzyme.</text>
</comment>
<keyword evidence="17" id="KW-1185">Reference proteome</keyword>
<evidence type="ECO:0000259" key="15">
    <source>
        <dbReference type="Pfam" id="PF04101"/>
    </source>
</evidence>
<evidence type="ECO:0000256" key="6">
    <source>
        <dbReference type="ARBA" id="ARBA00022676"/>
    </source>
</evidence>
<dbReference type="Gene3D" id="2.60.40.1820">
    <property type="match status" value="1"/>
</dbReference>
<evidence type="ECO:0000313" key="17">
    <source>
        <dbReference type="Proteomes" id="UP000383932"/>
    </source>
</evidence>
<evidence type="ECO:0000256" key="14">
    <source>
        <dbReference type="SAM" id="Phobius"/>
    </source>
</evidence>
<dbReference type="Pfam" id="PF04101">
    <property type="entry name" value="Glyco_tran_28_C"/>
    <property type="match status" value="1"/>
</dbReference>
<comment type="caution">
    <text evidence="16">The sequence shown here is derived from an EMBL/GenBank/DDBJ whole genome shotgun (WGS) entry which is preliminary data.</text>
</comment>
<evidence type="ECO:0000256" key="3">
    <source>
        <dbReference type="ARBA" id="ARBA00011198"/>
    </source>
</evidence>
<evidence type="ECO:0000256" key="12">
    <source>
        <dbReference type="RuleBase" id="RU362128"/>
    </source>
</evidence>
<accession>A0A5N5QXV0</accession>
<comment type="catalytic activity">
    <reaction evidence="11">
        <text>an N-acetyl-alpha-D-glucosaminyl-diphospho-di-trans,poly-cis-dolichol + UDP-N-acetyl-alpha-D-glucosamine = an N,N'-diacetylchitobiosyl-diphospho-di-trans,poly-cis-dolichol + UDP + H(+)</text>
        <dbReference type="Rhea" id="RHEA:23380"/>
        <dbReference type="Rhea" id="RHEA-COMP:19507"/>
        <dbReference type="Rhea" id="RHEA-COMP:19510"/>
        <dbReference type="ChEBI" id="CHEBI:15378"/>
        <dbReference type="ChEBI" id="CHEBI:57269"/>
        <dbReference type="ChEBI" id="CHEBI:57705"/>
        <dbReference type="ChEBI" id="CHEBI:58223"/>
        <dbReference type="ChEBI" id="CHEBI:58427"/>
        <dbReference type="EC" id="2.4.1.141"/>
    </reaction>
</comment>
<evidence type="ECO:0000256" key="5">
    <source>
        <dbReference type="ARBA" id="ARBA00017468"/>
    </source>
</evidence>
<comment type="similarity">
    <text evidence="2 12">Belongs to the glycosyltransferase 28 family.</text>
</comment>
<evidence type="ECO:0000256" key="9">
    <source>
        <dbReference type="ARBA" id="ARBA00024804"/>
    </source>
</evidence>
<dbReference type="InterPro" id="IPR039042">
    <property type="entry name" value="Alg13-like"/>
</dbReference>
<name>A0A5N5QXV0_9AGAM</name>
<dbReference type="PANTHER" id="PTHR12867">
    <property type="entry name" value="GLYCOSYL TRANSFERASE-RELATED"/>
    <property type="match status" value="1"/>
</dbReference>
<dbReference type="GO" id="GO:0005783">
    <property type="term" value="C:endoplasmic reticulum"/>
    <property type="evidence" value="ECO:0007669"/>
    <property type="project" value="UniProtKB-SubCell"/>
</dbReference>
<evidence type="ECO:0000256" key="10">
    <source>
        <dbReference type="ARBA" id="ARBA00032061"/>
    </source>
</evidence>
<evidence type="ECO:0000256" key="8">
    <source>
        <dbReference type="ARBA" id="ARBA00022824"/>
    </source>
</evidence>
<dbReference type="AlphaFoldDB" id="A0A5N5QXV0"/>
<sequence length="520" mass="56619">MSSHSKCVFVTVGSTKFDDLARFVLSPEVLDSLHARQFRRLVFQCGNSNVEGLVPSPSGAGEWCWLDEGRDLEITVWRFKPELDKYFQEADLVISHAGSGTILEVLRLPKPMIVVPNETLLDNHQVELANALGELGHLFPATPHTLAKTITSYDEDTIVRFPQFDGSIFRTLLDEEMGFIGHGSVDYCKYQSWQLGRCGVIRVLSPYHHELSTAAVSGATHNAAGQPEFNPYSDYNVGYTQPVQGQSYHDDFDNRRPGMSAVPSQATVGGIDDSEKSRGVARPLGANNIDGRTRFSAASFIPPKSTGDLRLWRHDEHGNMWTKGSRTRCVGRFCCCTIMTAVFLIVSIILTLGLWVRPPDISFNGIKTPTNGSTVQAQTTGIIINLNLAIGVVNPNFFAADFSAIQAKAFYPGVSQQIGGGILNNINFPAHSDTTFLFPFSINYTEAIDPNKAIIKDIAVKCGFIGNSKSDIPVDYSLTLKLKIAGVTISPSFSGSASFSCPLQATDISGLGIDLSGLLN</sequence>
<evidence type="ECO:0000256" key="4">
    <source>
        <dbReference type="ARBA" id="ARBA00012614"/>
    </source>
</evidence>
<keyword evidence="14" id="KW-0812">Transmembrane</keyword>
<evidence type="ECO:0000256" key="11">
    <source>
        <dbReference type="ARBA" id="ARBA00048184"/>
    </source>
</evidence>
<keyword evidence="6 12" id="KW-0328">Glycosyltransferase</keyword>
<dbReference type="GO" id="GO:0006488">
    <property type="term" value="P:dolichol-linked oligosaccharide biosynthetic process"/>
    <property type="evidence" value="ECO:0007669"/>
    <property type="project" value="InterPro"/>
</dbReference>
<dbReference type="InterPro" id="IPR007235">
    <property type="entry name" value="Glyco_trans_28_C"/>
</dbReference>
<keyword evidence="7 12" id="KW-0808">Transferase</keyword>
<evidence type="ECO:0000256" key="1">
    <source>
        <dbReference type="ARBA" id="ARBA00004240"/>
    </source>
</evidence>
<dbReference type="EC" id="2.4.1.141" evidence="4 12"/>
<protein>
    <recommendedName>
        <fullName evidence="5 12">UDP-N-acetylglucosamine transferase subunit ALG13</fullName>
        <ecNumber evidence="4 12">2.4.1.141</ecNumber>
    </recommendedName>
    <alternativeName>
        <fullName evidence="10 12">Asparagine-linked glycosylation protein 13</fullName>
    </alternativeName>
</protein>
<dbReference type="SUPFAM" id="SSF53756">
    <property type="entry name" value="UDP-Glycosyltransferase/glycogen phosphorylase"/>
    <property type="match status" value="1"/>
</dbReference>
<feature type="domain" description="Glycosyl transferase family 28 C-terminal" evidence="15">
    <location>
        <begin position="8"/>
        <end position="153"/>
    </location>
</feature>
<dbReference type="SUPFAM" id="SSF117070">
    <property type="entry name" value="LEA14-like"/>
    <property type="match status" value="1"/>
</dbReference>
<comment type="function">
    <text evidence="9 12">Involved in protein N-glycosylation. Essential for the second step of the dolichol-linked oligosaccharide pathway.</text>
</comment>
<dbReference type="Proteomes" id="UP000383932">
    <property type="component" value="Unassembled WGS sequence"/>
</dbReference>
<evidence type="ECO:0000256" key="13">
    <source>
        <dbReference type="SAM" id="MobiDB-lite"/>
    </source>
</evidence>
<feature type="region of interest" description="Disordered" evidence="13">
    <location>
        <begin position="263"/>
        <end position="285"/>
    </location>
</feature>
<evidence type="ECO:0000256" key="2">
    <source>
        <dbReference type="ARBA" id="ARBA00006962"/>
    </source>
</evidence>
<feature type="transmembrane region" description="Helical" evidence="14">
    <location>
        <begin position="330"/>
        <end position="356"/>
    </location>
</feature>
<keyword evidence="14" id="KW-0472">Membrane</keyword>
<dbReference type="Gene3D" id="3.40.50.2000">
    <property type="entry name" value="Glycogen Phosphorylase B"/>
    <property type="match status" value="1"/>
</dbReference>
<proteinExistence type="inferred from homology"/>
<evidence type="ECO:0000256" key="7">
    <source>
        <dbReference type="ARBA" id="ARBA00022679"/>
    </source>
</evidence>
<dbReference type="EMBL" id="SSOP01000001">
    <property type="protein sequence ID" value="KAB5596431.1"/>
    <property type="molecule type" value="Genomic_DNA"/>
</dbReference>
<dbReference type="OrthoDB" id="20273at2759"/>
<reference evidence="16 17" key="1">
    <citation type="journal article" date="2019" name="Fungal Biol. Biotechnol.">
        <title>Draft genome sequence of fastidious pathogen Ceratobasidium theobromae, which causes vascular-streak dieback in Theobroma cacao.</title>
        <authorList>
            <person name="Ali S.S."/>
            <person name="Asman A."/>
            <person name="Shao J."/>
            <person name="Firmansyah A.P."/>
            <person name="Susilo A.W."/>
            <person name="Rosmana A."/>
            <person name="McMahon P."/>
            <person name="Junaid M."/>
            <person name="Guest D."/>
            <person name="Kheng T.Y."/>
            <person name="Meinhardt L.W."/>
            <person name="Bailey B.A."/>
        </authorList>
    </citation>
    <scope>NUCLEOTIDE SEQUENCE [LARGE SCALE GENOMIC DNA]</scope>
    <source>
        <strain evidence="16 17">CT2</strain>
    </source>
</reference>
<dbReference type="GO" id="GO:0004577">
    <property type="term" value="F:N-acetylglucosaminyldiphosphodolichol N-acetylglucosaminyltransferase activity"/>
    <property type="evidence" value="ECO:0007669"/>
    <property type="project" value="UniProtKB-EC"/>
</dbReference>
<organism evidence="16 17">
    <name type="scientific">Ceratobasidium theobromae</name>
    <dbReference type="NCBI Taxonomy" id="1582974"/>
    <lineage>
        <taxon>Eukaryota</taxon>
        <taxon>Fungi</taxon>
        <taxon>Dikarya</taxon>
        <taxon>Basidiomycota</taxon>
        <taxon>Agaricomycotina</taxon>
        <taxon>Agaricomycetes</taxon>
        <taxon>Cantharellales</taxon>
        <taxon>Ceratobasidiaceae</taxon>
        <taxon>Ceratobasidium</taxon>
    </lineage>
</organism>
<gene>
    <name evidence="12" type="primary">ALG13</name>
    <name evidence="16" type="ORF">CTheo_68</name>
</gene>
<keyword evidence="14" id="KW-1133">Transmembrane helix</keyword>
<comment type="subcellular location">
    <subcellularLocation>
        <location evidence="1 12">Endoplasmic reticulum</location>
    </subcellularLocation>
</comment>
<dbReference type="PANTHER" id="PTHR12867:SF6">
    <property type="entry name" value="N-ACETYLGLUCOSAMINYLDIPHOSPHODOLICHOL N-ACETYLGLUCOSAMINYLTRANSFERASE"/>
    <property type="match status" value="1"/>
</dbReference>